<protein>
    <submittedName>
        <fullName evidence="1">Uncharacterized protein</fullName>
    </submittedName>
</protein>
<gene>
    <name evidence="1" type="ORF">FB458_0001</name>
</gene>
<accession>A0A542DV65</accession>
<evidence type="ECO:0000313" key="2">
    <source>
        <dbReference type="Proteomes" id="UP000317893"/>
    </source>
</evidence>
<sequence>MIRAGWSPTDASVSARVKVIAAPVPVPETRYTTSRRESGDPVRAGPAYRVSVASVGAVTVLPSAAVTVVRGRASSWASDHRRGPAPGSVTVIDAAAVGVAVVGAEEVGAEEVVEPETAAG</sequence>
<organism evidence="1 2">
    <name type="scientific">Lapillicoccus jejuensis</name>
    <dbReference type="NCBI Taxonomy" id="402171"/>
    <lineage>
        <taxon>Bacteria</taxon>
        <taxon>Bacillati</taxon>
        <taxon>Actinomycetota</taxon>
        <taxon>Actinomycetes</taxon>
        <taxon>Micrococcales</taxon>
        <taxon>Intrasporangiaceae</taxon>
        <taxon>Lapillicoccus</taxon>
    </lineage>
</organism>
<feature type="non-terminal residue" evidence="1">
    <location>
        <position position="120"/>
    </location>
</feature>
<proteinExistence type="predicted"/>
<evidence type="ECO:0000313" key="1">
    <source>
        <dbReference type="EMBL" id="TQJ06958.1"/>
    </source>
</evidence>
<keyword evidence="2" id="KW-1185">Reference proteome</keyword>
<dbReference type="EMBL" id="VFMN01000001">
    <property type="protein sequence ID" value="TQJ06958.1"/>
    <property type="molecule type" value="Genomic_DNA"/>
</dbReference>
<dbReference type="RefSeq" id="WP_141845658.1">
    <property type="nucleotide sequence ID" value="NZ_VFMN01000001.1"/>
</dbReference>
<name>A0A542DV65_9MICO</name>
<dbReference type="AlphaFoldDB" id="A0A542DV65"/>
<comment type="caution">
    <text evidence="1">The sequence shown here is derived from an EMBL/GenBank/DDBJ whole genome shotgun (WGS) entry which is preliminary data.</text>
</comment>
<dbReference type="Proteomes" id="UP000317893">
    <property type="component" value="Unassembled WGS sequence"/>
</dbReference>
<reference evidence="1 2" key="1">
    <citation type="submission" date="2019-06" db="EMBL/GenBank/DDBJ databases">
        <title>Sequencing the genomes of 1000 actinobacteria strains.</title>
        <authorList>
            <person name="Klenk H.-P."/>
        </authorList>
    </citation>
    <scope>NUCLEOTIDE SEQUENCE [LARGE SCALE GENOMIC DNA]</scope>
    <source>
        <strain evidence="1 2">DSM 18607</strain>
    </source>
</reference>